<dbReference type="PANTHER" id="PTHR18841">
    <property type="entry name" value="VITELLINE MEMBRANE OUTER LAYER PROTEIN I-RELATED"/>
    <property type="match status" value="1"/>
</dbReference>
<dbReference type="Pfam" id="PF03762">
    <property type="entry name" value="VOMI"/>
    <property type="match status" value="1"/>
</dbReference>
<evidence type="ECO:0000313" key="2">
    <source>
        <dbReference type="EMBL" id="KAF4077045.1"/>
    </source>
</evidence>
<dbReference type="EMBL" id="JAAGNN010000018">
    <property type="protein sequence ID" value="KAF4077045.1"/>
    <property type="molecule type" value="Genomic_DNA"/>
</dbReference>
<dbReference type="InterPro" id="IPR005515">
    <property type="entry name" value="VOMI"/>
</dbReference>
<accession>A0A7J6A2E4</accession>
<keyword evidence="1" id="KW-0732">Signal</keyword>
<feature type="chain" id="PRO_5029702253" description="Vitelline membrane outer layer protein 1" evidence="1">
    <location>
        <begin position="20"/>
        <end position="206"/>
    </location>
</feature>
<evidence type="ECO:0000313" key="3">
    <source>
        <dbReference type="Proteomes" id="UP000593565"/>
    </source>
</evidence>
<dbReference type="SUPFAM" id="SSF51092">
    <property type="entry name" value="Vitelline membrane outer protein-I (VMO-I)"/>
    <property type="match status" value="1"/>
</dbReference>
<evidence type="ECO:0008006" key="4">
    <source>
        <dbReference type="Google" id="ProtNLM"/>
    </source>
</evidence>
<gene>
    <name evidence="2" type="ORF">AMELA_G00203500</name>
</gene>
<organism evidence="2 3">
    <name type="scientific">Ameiurus melas</name>
    <name type="common">Black bullhead</name>
    <name type="synonym">Silurus melas</name>
    <dbReference type="NCBI Taxonomy" id="219545"/>
    <lineage>
        <taxon>Eukaryota</taxon>
        <taxon>Metazoa</taxon>
        <taxon>Chordata</taxon>
        <taxon>Craniata</taxon>
        <taxon>Vertebrata</taxon>
        <taxon>Euteleostomi</taxon>
        <taxon>Actinopterygii</taxon>
        <taxon>Neopterygii</taxon>
        <taxon>Teleostei</taxon>
        <taxon>Ostariophysi</taxon>
        <taxon>Siluriformes</taxon>
        <taxon>Ictaluridae</taxon>
        <taxon>Ameiurus</taxon>
    </lineage>
</organism>
<dbReference type="OrthoDB" id="6344411at2759"/>
<comment type="caution">
    <text evidence="2">The sequence shown here is derived from an EMBL/GenBank/DDBJ whole genome shotgun (WGS) entry which is preliminary data.</text>
</comment>
<dbReference type="AlphaFoldDB" id="A0A7J6A2E4"/>
<feature type="signal peptide" evidence="1">
    <location>
        <begin position="1"/>
        <end position="19"/>
    </location>
</feature>
<evidence type="ECO:0000256" key="1">
    <source>
        <dbReference type="SAM" id="SignalP"/>
    </source>
</evidence>
<keyword evidence="3" id="KW-1185">Reference proteome</keyword>
<dbReference type="GO" id="GO:0005615">
    <property type="term" value="C:extracellular space"/>
    <property type="evidence" value="ECO:0007669"/>
    <property type="project" value="TreeGrafter"/>
</dbReference>
<dbReference type="PANTHER" id="PTHR18841:SF0">
    <property type="entry name" value="VITELLINE MEMBRANE OUTER LAYER 1 HOMOLOG A-RELATED"/>
    <property type="match status" value="1"/>
</dbReference>
<name>A0A7J6A2E4_AMEME</name>
<dbReference type="InterPro" id="IPR036706">
    <property type="entry name" value="VOMI_sf"/>
</dbReference>
<dbReference type="Proteomes" id="UP000593565">
    <property type="component" value="Unassembled WGS sequence"/>
</dbReference>
<sequence>MYFVLTVVLSLLMLSFGECANNDTQNKAVAVSPSTITVLNGQRWGTWGTSVRCPSGHAHYATGFSLKVLTNQGFWDDTALNGIALQCSKPIESTGSVGDYTTITSTEGSWGTWTENIWCPSGVLKSFQLRVDSYQGVFSDDTAANNIRFTCTGGEMFEGNGMDWGSWGTWSSVCGGTGICGLQTNVEAPQGIWDDTSLNDVIFFCC</sequence>
<proteinExistence type="predicted"/>
<dbReference type="Gene3D" id="2.100.10.20">
    <property type="entry name" value="Vitelline membrane outer layer protein I (VOMI)"/>
    <property type="match status" value="1"/>
</dbReference>
<protein>
    <recommendedName>
        <fullName evidence="4">Vitelline membrane outer layer protein 1</fullName>
    </recommendedName>
</protein>
<reference evidence="2 3" key="1">
    <citation type="submission" date="2020-02" db="EMBL/GenBank/DDBJ databases">
        <title>A chromosome-scale genome assembly of the black bullhead catfish (Ameiurus melas).</title>
        <authorList>
            <person name="Wen M."/>
            <person name="Zham M."/>
            <person name="Cabau C."/>
            <person name="Klopp C."/>
            <person name="Donnadieu C."/>
            <person name="Roques C."/>
            <person name="Bouchez O."/>
            <person name="Lampietro C."/>
            <person name="Jouanno E."/>
            <person name="Herpin A."/>
            <person name="Louis A."/>
            <person name="Berthelot C."/>
            <person name="Parey E."/>
            <person name="Roest-Crollius H."/>
            <person name="Braasch I."/>
            <person name="Postlethwait J."/>
            <person name="Robinson-Rechavi M."/>
            <person name="Echchiki A."/>
            <person name="Begum T."/>
            <person name="Montfort J."/>
            <person name="Schartl M."/>
            <person name="Bobe J."/>
            <person name="Guiguen Y."/>
        </authorList>
    </citation>
    <scope>NUCLEOTIDE SEQUENCE [LARGE SCALE GENOMIC DNA]</scope>
    <source>
        <strain evidence="2">M_S1</strain>
        <tissue evidence="2">Blood</tissue>
    </source>
</reference>